<organism evidence="2 3">
    <name type="scientific">Chitinophaga caseinilytica</name>
    <dbReference type="NCBI Taxonomy" id="2267521"/>
    <lineage>
        <taxon>Bacteria</taxon>
        <taxon>Pseudomonadati</taxon>
        <taxon>Bacteroidota</taxon>
        <taxon>Chitinophagia</taxon>
        <taxon>Chitinophagales</taxon>
        <taxon>Chitinophagaceae</taxon>
        <taxon>Chitinophaga</taxon>
    </lineage>
</organism>
<feature type="transmembrane region" description="Helical" evidence="1">
    <location>
        <begin position="18"/>
        <end position="36"/>
    </location>
</feature>
<keyword evidence="3" id="KW-1185">Reference proteome</keyword>
<keyword evidence="1" id="KW-0812">Transmembrane</keyword>
<gene>
    <name evidence="2" type="ORF">WJU22_19280</name>
</gene>
<accession>A0ABZ2Z0E7</accession>
<dbReference type="RefSeq" id="WP_262707048.1">
    <property type="nucleotide sequence ID" value="NZ_CP149792.1"/>
</dbReference>
<proteinExistence type="predicted"/>
<keyword evidence="1" id="KW-1133">Transmembrane helix</keyword>
<evidence type="ECO:0000313" key="2">
    <source>
        <dbReference type="EMBL" id="WZN45042.1"/>
    </source>
</evidence>
<reference evidence="2 3" key="1">
    <citation type="submission" date="2024-03" db="EMBL/GenBank/DDBJ databases">
        <title>Chitinophaga caseinilytica sp. nov., a casein hydrolysing bacterium isolated from forest soil.</title>
        <authorList>
            <person name="Lee D.S."/>
            <person name="Han D.M."/>
            <person name="Baek J.H."/>
            <person name="Choi D.G."/>
            <person name="Jeon J.H."/>
            <person name="Jeon C.O."/>
        </authorList>
    </citation>
    <scope>NUCLEOTIDE SEQUENCE [LARGE SCALE GENOMIC DNA]</scope>
    <source>
        <strain evidence="2 3">KACC 19118</strain>
    </source>
</reference>
<sequence length="41" mass="5104">MEDHQYEKPPLFSRWSTWYALVIGWLVALVVFFYFFTKHYS</sequence>
<name>A0ABZ2Z0E7_9BACT</name>
<protein>
    <submittedName>
        <fullName evidence="2">Uncharacterized protein</fullName>
    </submittedName>
</protein>
<evidence type="ECO:0000256" key="1">
    <source>
        <dbReference type="SAM" id="Phobius"/>
    </source>
</evidence>
<evidence type="ECO:0000313" key="3">
    <source>
        <dbReference type="Proteomes" id="UP001449657"/>
    </source>
</evidence>
<keyword evidence="1" id="KW-0472">Membrane</keyword>
<dbReference type="Proteomes" id="UP001449657">
    <property type="component" value="Chromosome"/>
</dbReference>
<dbReference type="EMBL" id="CP150096">
    <property type="protein sequence ID" value="WZN45042.1"/>
    <property type="molecule type" value="Genomic_DNA"/>
</dbReference>